<sequence length="55" mass="6246">MADYPKEIEVDRLMNVVKVFGWEKVREEVVGQDVVVTVKKKLLKEEAVSETAVPS</sequence>
<dbReference type="EMBL" id="MT143643">
    <property type="protein sequence ID" value="QJA99331.1"/>
    <property type="molecule type" value="Genomic_DNA"/>
</dbReference>
<proteinExistence type="predicted"/>
<name>A0A6M3M2U5_9ZZZZ</name>
<dbReference type="EMBL" id="MT143829">
    <property type="protein sequence ID" value="QJB03171.1"/>
    <property type="molecule type" value="Genomic_DNA"/>
</dbReference>
<accession>A0A6M3M2U5</accession>
<protein>
    <submittedName>
        <fullName evidence="1">Uncharacterized protein</fullName>
    </submittedName>
</protein>
<reference evidence="1" key="1">
    <citation type="submission" date="2020-03" db="EMBL/GenBank/DDBJ databases">
        <title>The deep terrestrial virosphere.</title>
        <authorList>
            <person name="Holmfeldt K."/>
            <person name="Nilsson E."/>
            <person name="Simone D."/>
            <person name="Lopez-Fernandez M."/>
            <person name="Wu X."/>
            <person name="de Brujin I."/>
            <person name="Lundin D."/>
            <person name="Andersson A."/>
            <person name="Bertilsson S."/>
            <person name="Dopson M."/>
        </authorList>
    </citation>
    <scope>NUCLEOTIDE SEQUENCE</scope>
    <source>
        <strain evidence="1">MM171A01172</strain>
        <strain evidence="2">MM171B00869</strain>
    </source>
</reference>
<dbReference type="AlphaFoldDB" id="A0A6M3M2U5"/>
<evidence type="ECO:0000313" key="2">
    <source>
        <dbReference type="EMBL" id="QJB03171.1"/>
    </source>
</evidence>
<evidence type="ECO:0000313" key="1">
    <source>
        <dbReference type="EMBL" id="QJA99331.1"/>
    </source>
</evidence>
<gene>
    <name evidence="1" type="ORF">MM171A01172_0017</name>
    <name evidence="2" type="ORF">MM171B00869_0001</name>
</gene>
<organism evidence="1">
    <name type="scientific">viral metagenome</name>
    <dbReference type="NCBI Taxonomy" id="1070528"/>
    <lineage>
        <taxon>unclassified sequences</taxon>
        <taxon>metagenomes</taxon>
        <taxon>organismal metagenomes</taxon>
    </lineage>
</organism>